<dbReference type="InterPro" id="IPR009003">
    <property type="entry name" value="Peptidase_S1_PA"/>
</dbReference>
<dbReference type="InterPro" id="IPR043504">
    <property type="entry name" value="Peptidase_S1_PA_chymotrypsin"/>
</dbReference>
<dbReference type="Pfam" id="PF13365">
    <property type="entry name" value="Trypsin_2"/>
    <property type="match status" value="1"/>
</dbReference>
<accession>A0ABN6Q6X7</accession>
<evidence type="ECO:0000313" key="2">
    <source>
        <dbReference type="Proteomes" id="UP001055453"/>
    </source>
</evidence>
<reference evidence="1" key="1">
    <citation type="submission" date="2022-04" db="EMBL/GenBank/DDBJ databases">
        <title>Complete genome sequence of a cyanobacterium, Nostoc sp. SO-36, isolated in Antarctica.</title>
        <authorList>
            <person name="Kanesaki Y."/>
            <person name="Effendi D."/>
            <person name="Sakamoto T."/>
            <person name="Ohtani S."/>
            <person name="Awai K."/>
        </authorList>
    </citation>
    <scope>NUCLEOTIDE SEQUENCE</scope>
    <source>
        <strain evidence="1">SO-36</strain>
    </source>
</reference>
<evidence type="ECO:0000313" key="1">
    <source>
        <dbReference type="EMBL" id="BDI17182.1"/>
    </source>
</evidence>
<sequence length="158" mass="17422">MSQKLELSVVRIYSNNGNVIGSGFLVSDKYILTCSHVVALALQIPAGTSEMPTGTVRCDFPIVDSKQKLTATVVFWLPVSSNPSESQEDIAVLQLEKPSPNKAKPVELLPCENVWKHEFLAFGFPKDKPNGVWTEGVLQEQMLKVGCRLKLRVKLAIV</sequence>
<protein>
    <submittedName>
        <fullName evidence="1">Uncharacterized protein</fullName>
    </submittedName>
</protein>
<dbReference type="RefSeq" id="WP_251960136.1">
    <property type="nucleotide sequence ID" value="NZ_AP025732.1"/>
</dbReference>
<dbReference type="Gene3D" id="2.40.10.10">
    <property type="entry name" value="Trypsin-like serine proteases"/>
    <property type="match status" value="1"/>
</dbReference>
<proteinExistence type="predicted"/>
<name>A0ABN6Q6X7_NOSCO</name>
<keyword evidence="2" id="KW-1185">Reference proteome</keyword>
<dbReference type="Proteomes" id="UP001055453">
    <property type="component" value="Chromosome"/>
</dbReference>
<organism evidence="1 2">
    <name type="scientific">Nostoc cf. commune SO-36</name>
    <dbReference type="NCBI Taxonomy" id="449208"/>
    <lineage>
        <taxon>Bacteria</taxon>
        <taxon>Bacillati</taxon>
        <taxon>Cyanobacteriota</taxon>
        <taxon>Cyanophyceae</taxon>
        <taxon>Nostocales</taxon>
        <taxon>Nostocaceae</taxon>
        <taxon>Nostoc</taxon>
    </lineage>
</organism>
<dbReference type="EMBL" id="AP025732">
    <property type="protein sequence ID" value="BDI17182.1"/>
    <property type="molecule type" value="Genomic_DNA"/>
</dbReference>
<dbReference type="SUPFAM" id="SSF50494">
    <property type="entry name" value="Trypsin-like serine proteases"/>
    <property type="match status" value="1"/>
</dbReference>
<gene>
    <name evidence="1" type="ORF">ANSO36C_29840</name>
</gene>